<dbReference type="Proteomes" id="UP000567885">
    <property type="component" value="Unassembled WGS sequence"/>
</dbReference>
<dbReference type="OrthoDB" id="1022638at2759"/>
<evidence type="ECO:0000313" key="3">
    <source>
        <dbReference type="Proteomes" id="UP000567885"/>
    </source>
</evidence>
<organism evidence="2 3">
    <name type="scientific">Fusarium heterosporum</name>
    <dbReference type="NCBI Taxonomy" id="42747"/>
    <lineage>
        <taxon>Eukaryota</taxon>
        <taxon>Fungi</taxon>
        <taxon>Dikarya</taxon>
        <taxon>Ascomycota</taxon>
        <taxon>Pezizomycotina</taxon>
        <taxon>Sordariomycetes</taxon>
        <taxon>Hypocreomycetidae</taxon>
        <taxon>Hypocreales</taxon>
        <taxon>Nectriaceae</taxon>
        <taxon>Fusarium</taxon>
        <taxon>Fusarium heterosporum species complex</taxon>
    </lineage>
</organism>
<dbReference type="PANTHER" id="PTHR47843">
    <property type="entry name" value="BTB DOMAIN-CONTAINING PROTEIN-RELATED"/>
    <property type="match status" value="1"/>
</dbReference>
<evidence type="ECO:0000256" key="1">
    <source>
        <dbReference type="SAM" id="MobiDB-lite"/>
    </source>
</evidence>
<dbReference type="Gene3D" id="3.30.710.10">
    <property type="entry name" value="Potassium Channel Kv1.1, Chain A"/>
    <property type="match status" value="1"/>
</dbReference>
<protein>
    <submittedName>
        <fullName evidence="2">SDR family</fullName>
    </submittedName>
</protein>
<dbReference type="CDD" id="cd18186">
    <property type="entry name" value="BTB_POZ_ZBTB_KLHL-like"/>
    <property type="match status" value="1"/>
</dbReference>
<sequence>MSATTSPSAGTWTRVRPMVGHRATEDTGGVECRYQNLAALAEYRNFSSEEHRLQDYRHLKIVSTAGPSSQQFRRMVSMNLPKTGKLALLRGKGVEVHVGPRTPSDENIWNLSVNLISQHSEYFKAACLWNTTGKLDLPDHDPIVFSLFVEWIYYTTYDSFMFESGPNIHAKCWVLADYLLCDGLKNYAMGRLFKQHIDAPTLFSSAVSSEDVQYVCGHTAVDSKLRQFYMDFVVDHFADTKMLRGATADWDEILQDDSQARCNVLNKMRYPSRIHPKGLREYLEVNETKKDSHLRVDVGLAGLSMREKENKTIDFNGNSDLGLTGIECQSSVETAPILLSVSPDVNLGPGQVQMDDGKEDVPDTKRSNAGHVRGSPSGEGTSN</sequence>
<dbReference type="InterPro" id="IPR011333">
    <property type="entry name" value="SKP1/BTB/POZ_sf"/>
</dbReference>
<dbReference type="AlphaFoldDB" id="A0A8H5TRD4"/>
<dbReference type="SUPFAM" id="SSF54695">
    <property type="entry name" value="POZ domain"/>
    <property type="match status" value="1"/>
</dbReference>
<proteinExistence type="predicted"/>
<evidence type="ECO:0000313" key="2">
    <source>
        <dbReference type="EMBL" id="KAF5674676.1"/>
    </source>
</evidence>
<keyword evidence="3" id="KW-1185">Reference proteome</keyword>
<name>A0A8H5TRD4_FUSHE</name>
<gene>
    <name evidence="2" type="ORF">FHETE_2839</name>
</gene>
<dbReference type="EMBL" id="JAAGWQ010000046">
    <property type="protein sequence ID" value="KAF5674676.1"/>
    <property type="molecule type" value="Genomic_DNA"/>
</dbReference>
<comment type="caution">
    <text evidence="2">The sequence shown here is derived from an EMBL/GenBank/DDBJ whole genome shotgun (WGS) entry which is preliminary data.</text>
</comment>
<feature type="compositionally biased region" description="Basic and acidic residues" evidence="1">
    <location>
        <begin position="355"/>
        <end position="366"/>
    </location>
</feature>
<feature type="region of interest" description="Disordered" evidence="1">
    <location>
        <begin position="344"/>
        <end position="383"/>
    </location>
</feature>
<reference evidence="2 3" key="1">
    <citation type="submission" date="2020-05" db="EMBL/GenBank/DDBJ databases">
        <title>Identification and distribution of gene clusters putatively required for synthesis of sphingolipid metabolism inhibitors in phylogenetically diverse species of the filamentous fungus Fusarium.</title>
        <authorList>
            <person name="Kim H.-S."/>
            <person name="Busman M."/>
            <person name="Brown D.W."/>
            <person name="Divon H."/>
            <person name="Uhlig S."/>
            <person name="Proctor R.H."/>
        </authorList>
    </citation>
    <scope>NUCLEOTIDE SEQUENCE [LARGE SCALE GENOMIC DNA]</scope>
    <source>
        <strain evidence="2 3">NRRL 20693</strain>
    </source>
</reference>
<accession>A0A8H5TRD4</accession>